<dbReference type="OrthoDB" id="4177029at2759"/>
<gene>
    <name evidence="1" type="ORF">ASPTUDRAFT_125666</name>
</gene>
<sequence>MSGVWYCCDCSSGPHRLGLDDTCLQCDQPRCSNCHIDTQDTVSHHCHELSPYAHAPAPQNCELSGNLITKMPSMLGCNKSILRASLHHSHALQHGMPGINSQDSRGTVSHGSLYFCCKCGDGPKLWDNQPRCVICQHNICSYCQPAK</sequence>
<accession>A0A1L9MY56</accession>
<dbReference type="AlphaFoldDB" id="A0A1L9MY56"/>
<dbReference type="EMBL" id="KV878205">
    <property type="protein sequence ID" value="OJI81957.1"/>
    <property type="molecule type" value="Genomic_DNA"/>
</dbReference>
<proteinExistence type="predicted"/>
<organism evidence="1 2">
    <name type="scientific">Aspergillus tubingensis (strain CBS 134.48)</name>
    <dbReference type="NCBI Taxonomy" id="767770"/>
    <lineage>
        <taxon>Eukaryota</taxon>
        <taxon>Fungi</taxon>
        <taxon>Dikarya</taxon>
        <taxon>Ascomycota</taxon>
        <taxon>Pezizomycotina</taxon>
        <taxon>Eurotiomycetes</taxon>
        <taxon>Eurotiomycetidae</taxon>
        <taxon>Eurotiales</taxon>
        <taxon>Aspergillaceae</taxon>
        <taxon>Aspergillus</taxon>
        <taxon>Aspergillus subgen. Circumdati</taxon>
    </lineage>
</organism>
<dbReference type="OMA" id="CNFGPHN"/>
<dbReference type="VEuPathDB" id="FungiDB:ASPTUDRAFT_125666"/>
<protein>
    <submittedName>
        <fullName evidence="1">Uncharacterized protein</fullName>
    </submittedName>
</protein>
<reference evidence="2" key="1">
    <citation type="journal article" date="2017" name="Genome Biol.">
        <title>Comparative genomics reveals high biological diversity and specific adaptations in the industrially and medically important fungal genus Aspergillus.</title>
        <authorList>
            <person name="de Vries R.P."/>
            <person name="Riley R."/>
            <person name="Wiebenga A."/>
            <person name="Aguilar-Osorio G."/>
            <person name="Amillis S."/>
            <person name="Uchima C.A."/>
            <person name="Anderluh G."/>
            <person name="Asadollahi M."/>
            <person name="Askin M."/>
            <person name="Barry K."/>
            <person name="Battaglia E."/>
            <person name="Bayram O."/>
            <person name="Benocci T."/>
            <person name="Braus-Stromeyer S.A."/>
            <person name="Caldana C."/>
            <person name="Canovas D."/>
            <person name="Cerqueira G.C."/>
            <person name="Chen F."/>
            <person name="Chen W."/>
            <person name="Choi C."/>
            <person name="Clum A."/>
            <person name="Dos Santos R.A."/>
            <person name="Damasio A.R."/>
            <person name="Diallinas G."/>
            <person name="Emri T."/>
            <person name="Fekete E."/>
            <person name="Flipphi M."/>
            <person name="Freyberg S."/>
            <person name="Gallo A."/>
            <person name="Gournas C."/>
            <person name="Habgood R."/>
            <person name="Hainaut M."/>
            <person name="Harispe M.L."/>
            <person name="Henrissat B."/>
            <person name="Hilden K.S."/>
            <person name="Hope R."/>
            <person name="Hossain A."/>
            <person name="Karabika E."/>
            <person name="Karaffa L."/>
            <person name="Karanyi Z."/>
            <person name="Krasevec N."/>
            <person name="Kuo A."/>
            <person name="Kusch H."/>
            <person name="LaButti K."/>
            <person name="Lagendijk E.L."/>
            <person name="Lapidus A."/>
            <person name="Levasseur A."/>
            <person name="Lindquist E."/>
            <person name="Lipzen A."/>
            <person name="Logrieco A.F."/>
            <person name="MacCabe A."/>
            <person name="Maekelae M.R."/>
            <person name="Malavazi I."/>
            <person name="Melin P."/>
            <person name="Meyer V."/>
            <person name="Mielnichuk N."/>
            <person name="Miskei M."/>
            <person name="Molnar A.P."/>
            <person name="Mule G."/>
            <person name="Ngan C.Y."/>
            <person name="Orejas M."/>
            <person name="Orosz E."/>
            <person name="Ouedraogo J.P."/>
            <person name="Overkamp K.M."/>
            <person name="Park H.-S."/>
            <person name="Perrone G."/>
            <person name="Piumi F."/>
            <person name="Punt P.J."/>
            <person name="Ram A.F."/>
            <person name="Ramon A."/>
            <person name="Rauscher S."/>
            <person name="Record E."/>
            <person name="Riano-Pachon D.M."/>
            <person name="Robert V."/>
            <person name="Roehrig J."/>
            <person name="Ruller R."/>
            <person name="Salamov A."/>
            <person name="Salih N.S."/>
            <person name="Samson R.A."/>
            <person name="Sandor E."/>
            <person name="Sanguinetti M."/>
            <person name="Schuetze T."/>
            <person name="Sepcic K."/>
            <person name="Shelest E."/>
            <person name="Sherlock G."/>
            <person name="Sophianopoulou V."/>
            <person name="Squina F.M."/>
            <person name="Sun H."/>
            <person name="Susca A."/>
            <person name="Todd R.B."/>
            <person name="Tsang A."/>
            <person name="Unkles S.E."/>
            <person name="van de Wiele N."/>
            <person name="van Rossen-Uffink D."/>
            <person name="Oliveira J.V."/>
            <person name="Vesth T.C."/>
            <person name="Visser J."/>
            <person name="Yu J.-H."/>
            <person name="Zhou M."/>
            <person name="Andersen M.R."/>
            <person name="Archer D.B."/>
            <person name="Baker S.E."/>
            <person name="Benoit I."/>
            <person name="Brakhage A.A."/>
            <person name="Braus G.H."/>
            <person name="Fischer R."/>
            <person name="Frisvad J.C."/>
            <person name="Goldman G.H."/>
            <person name="Houbraken J."/>
            <person name="Oakley B."/>
            <person name="Pocsi I."/>
            <person name="Scazzocchio C."/>
            <person name="Seiboth B."/>
            <person name="vanKuyk P.A."/>
            <person name="Wortman J."/>
            <person name="Dyer P.S."/>
            <person name="Grigoriev I.V."/>
        </authorList>
    </citation>
    <scope>NUCLEOTIDE SEQUENCE [LARGE SCALE GENOMIC DNA]</scope>
    <source>
        <strain evidence="2">CBS 134.48</strain>
    </source>
</reference>
<name>A0A1L9MY56_ASPTC</name>
<keyword evidence="2" id="KW-1185">Reference proteome</keyword>
<dbReference type="Proteomes" id="UP000184304">
    <property type="component" value="Unassembled WGS sequence"/>
</dbReference>
<evidence type="ECO:0000313" key="2">
    <source>
        <dbReference type="Proteomes" id="UP000184304"/>
    </source>
</evidence>
<evidence type="ECO:0000313" key="1">
    <source>
        <dbReference type="EMBL" id="OJI81957.1"/>
    </source>
</evidence>